<keyword evidence="2" id="KW-0560">Oxidoreductase</keyword>
<dbReference type="EMBL" id="HBHW01044981">
    <property type="protein sequence ID" value="CAE0066892.1"/>
    <property type="molecule type" value="Transcribed_RNA"/>
</dbReference>
<proteinExistence type="inferred from homology"/>
<evidence type="ECO:0000313" key="4">
    <source>
        <dbReference type="EMBL" id="CAE0066892.1"/>
    </source>
</evidence>
<organism evidence="4">
    <name type="scientific">Rhodosorus marinus</name>
    <dbReference type="NCBI Taxonomy" id="101924"/>
    <lineage>
        <taxon>Eukaryota</taxon>
        <taxon>Rhodophyta</taxon>
        <taxon>Stylonematophyceae</taxon>
        <taxon>Stylonematales</taxon>
        <taxon>Stylonemataceae</taxon>
        <taxon>Rhodosorus</taxon>
    </lineage>
</organism>
<dbReference type="Pfam" id="PF05996">
    <property type="entry name" value="Fe_bilin_red"/>
    <property type="match status" value="1"/>
</dbReference>
<protein>
    <submittedName>
        <fullName evidence="4">Uncharacterized protein</fullName>
    </submittedName>
</protein>
<dbReference type="GO" id="GO:0016636">
    <property type="term" value="F:oxidoreductase activity, acting on the CH-CH group of donors, iron-sulfur protein as acceptor"/>
    <property type="evidence" value="ECO:0007669"/>
    <property type="project" value="InterPro"/>
</dbReference>
<gene>
    <name evidence="3" type="ORF">RMAR00112_LOCUS34966</name>
    <name evidence="4" type="ORF">RMAR00112_LOCUS34968</name>
</gene>
<evidence type="ECO:0000256" key="2">
    <source>
        <dbReference type="ARBA" id="ARBA00023002"/>
    </source>
</evidence>
<comment type="similarity">
    <text evidence="1">Belongs to the HY2 family.</text>
</comment>
<accession>A0A7S3AD87</accession>
<reference evidence="4" key="1">
    <citation type="submission" date="2021-01" db="EMBL/GenBank/DDBJ databases">
        <authorList>
            <person name="Corre E."/>
            <person name="Pelletier E."/>
            <person name="Niang G."/>
            <person name="Scheremetjew M."/>
            <person name="Finn R."/>
            <person name="Kale V."/>
            <person name="Holt S."/>
            <person name="Cochrane G."/>
            <person name="Meng A."/>
            <person name="Brown T."/>
            <person name="Cohen L."/>
        </authorList>
    </citation>
    <scope>NUCLEOTIDE SEQUENCE</scope>
    <source>
        <strain evidence="4">CCMP 769</strain>
    </source>
</reference>
<name>A0A7S3AD87_9RHOD</name>
<dbReference type="PANTHER" id="PTHR34557">
    <property type="entry name" value="PHYTOCHROMOBILIN:FERREDOXIN OXIDOREDUCTASE, CHLOROPLASTIC"/>
    <property type="match status" value="1"/>
</dbReference>
<dbReference type="PANTHER" id="PTHR34557:SF1">
    <property type="entry name" value="PHYTOCHROMOBILIN:FERREDOXIN OXIDOREDUCTASE, CHLOROPLASTIC"/>
    <property type="match status" value="1"/>
</dbReference>
<dbReference type="EMBL" id="HBHW01044979">
    <property type="protein sequence ID" value="CAE0066890.1"/>
    <property type="molecule type" value="Transcribed_RNA"/>
</dbReference>
<sequence length="113" mass="13132">MTARFYDENQFFSKQLAFGRFDNPQPVMEELFPAFEEYLNTYVKMFKDAPATEDPKEIAANLELQKEYDIYSAERDPAVGLFSTYFGGEWAVKFTHDFLFELSETPDPAEADL</sequence>
<dbReference type="Gene3D" id="3.40.1500.20">
    <property type="match status" value="1"/>
</dbReference>
<dbReference type="GO" id="GO:0050897">
    <property type="term" value="F:cobalt ion binding"/>
    <property type="evidence" value="ECO:0007669"/>
    <property type="project" value="InterPro"/>
</dbReference>
<evidence type="ECO:0000313" key="3">
    <source>
        <dbReference type="EMBL" id="CAE0066890.1"/>
    </source>
</evidence>
<dbReference type="GO" id="GO:0010024">
    <property type="term" value="P:phytochromobilin biosynthetic process"/>
    <property type="evidence" value="ECO:0007669"/>
    <property type="project" value="InterPro"/>
</dbReference>
<dbReference type="AlphaFoldDB" id="A0A7S3AD87"/>
<evidence type="ECO:0000256" key="1">
    <source>
        <dbReference type="ARBA" id="ARBA00006908"/>
    </source>
</evidence>
<dbReference type="InterPro" id="IPR009249">
    <property type="entry name" value="Ferredoxin-dep_bilin_Rdtase"/>
</dbReference>